<name>A0A9D4KK68_DREPO</name>
<evidence type="ECO:0000256" key="6">
    <source>
        <dbReference type="ARBA" id="ARBA00023157"/>
    </source>
</evidence>
<protein>
    <recommendedName>
        <fullName evidence="10">Ig-like domain-containing protein</fullName>
    </recommendedName>
</protein>
<keyword evidence="4" id="KW-0677">Repeat</keyword>
<keyword evidence="3 9" id="KW-0732">Signal</keyword>
<dbReference type="SMART" id="SM00409">
    <property type="entry name" value="IG"/>
    <property type="match status" value="3"/>
</dbReference>
<dbReference type="EMBL" id="JAIWYP010000004">
    <property type="protein sequence ID" value="KAH3841372.1"/>
    <property type="molecule type" value="Genomic_DNA"/>
</dbReference>
<dbReference type="SUPFAM" id="SSF48726">
    <property type="entry name" value="Immunoglobulin"/>
    <property type="match status" value="3"/>
</dbReference>
<feature type="signal peptide" evidence="9">
    <location>
        <begin position="1"/>
        <end position="17"/>
    </location>
</feature>
<accession>A0A9D4KK68</accession>
<dbReference type="Gene3D" id="2.60.40.10">
    <property type="entry name" value="Immunoglobulins"/>
    <property type="match status" value="3"/>
</dbReference>
<dbReference type="InterPro" id="IPR036179">
    <property type="entry name" value="Ig-like_dom_sf"/>
</dbReference>
<dbReference type="AlphaFoldDB" id="A0A9D4KK68"/>
<dbReference type="Pfam" id="PF07686">
    <property type="entry name" value="V-set"/>
    <property type="match status" value="1"/>
</dbReference>
<evidence type="ECO:0000256" key="4">
    <source>
        <dbReference type="ARBA" id="ARBA00022737"/>
    </source>
</evidence>
<dbReference type="FunFam" id="2.60.40.10:FF:000328">
    <property type="entry name" value="CLUMA_CG000981, isoform A"/>
    <property type="match status" value="1"/>
</dbReference>
<feature type="domain" description="Ig-like" evidence="10">
    <location>
        <begin position="216"/>
        <end position="309"/>
    </location>
</feature>
<evidence type="ECO:0000313" key="12">
    <source>
        <dbReference type="Proteomes" id="UP000828390"/>
    </source>
</evidence>
<dbReference type="OrthoDB" id="10012075at2759"/>
<reference evidence="11" key="1">
    <citation type="journal article" date="2019" name="bioRxiv">
        <title>The Genome of the Zebra Mussel, Dreissena polymorpha: A Resource for Invasive Species Research.</title>
        <authorList>
            <person name="McCartney M.A."/>
            <person name="Auch B."/>
            <person name="Kono T."/>
            <person name="Mallez S."/>
            <person name="Zhang Y."/>
            <person name="Obille A."/>
            <person name="Becker A."/>
            <person name="Abrahante J.E."/>
            <person name="Garbe J."/>
            <person name="Badalamenti J.P."/>
            <person name="Herman A."/>
            <person name="Mangelson H."/>
            <person name="Liachko I."/>
            <person name="Sullivan S."/>
            <person name="Sone E.D."/>
            <person name="Koren S."/>
            <person name="Silverstein K.A.T."/>
            <person name="Beckman K.B."/>
            <person name="Gohl D.M."/>
        </authorList>
    </citation>
    <scope>NUCLEOTIDE SEQUENCE</scope>
    <source>
        <strain evidence="11">Duluth1</strain>
        <tissue evidence="11">Whole animal</tissue>
    </source>
</reference>
<keyword evidence="2" id="KW-1003">Cell membrane</keyword>
<dbReference type="PANTHER" id="PTHR12231:SF253">
    <property type="entry name" value="DPR-INTERACTING PROTEIN ETA, ISOFORM B-RELATED"/>
    <property type="match status" value="1"/>
</dbReference>
<dbReference type="GO" id="GO:0043005">
    <property type="term" value="C:neuron projection"/>
    <property type="evidence" value="ECO:0007669"/>
    <property type="project" value="TreeGrafter"/>
</dbReference>
<dbReference type="SMART" id="SM00408">
    <property type="entry name" value="IGc2"/>
    <property type="match status" value="3"/>
</dbReference>
<keyword evidence="7" id="KW-0325">Glycoprotein</keyword>
<keyword evidence="12" id="KW-1185">Reference proteome</keyword>
<evidence type="ECO:0000259" key="10">
    <source>
        <dbReference type="PROSITE" id="PS50835"/>
    </source>
</evidence>
<feature type="domain" description="Ig-like" evidence="10">
    <location>
        <begin position="22"/>
        <end position="113"/>
    </location>
</feature>
<evidence type="ECO:0000256" key="3">
    <source>
        <dbReference type="ARBA" id="ARBA00022729"/>
    </source>
</evidence>
<dbReference type="InterPro" id="IPR007110">
    <property type="entry name" value="Ig-like_dom"/>
</dbReference>
<dbReference type="GO" id="GO:0005886">
    <property type="term" value="C:plasma membrane"/>
    <property type="evidence" value="ECO:0007669"/>
    <property type="project" value="UniProtKB-SubCell"/>
</dbReference>
<keyword evidence="8" id="KW-0393">Immunoglobulin domain</keyword>
<dbReference type="InterPro" id="IPR013098">
    <property type="entry name" value="Ig_I-set"/>
</dbReference>
<dbReference type="InterPro" id="IPR003598">
    <property type="entry name" value="Ig_sub2"/>
</dbReference>
<dbReference type="Proteomes" id="UP000828390">
    <property type="component" value="Unassembled WGS sequence"/>
</dbReference>
<feature type="domain" description="Ig-like" evidence="10">
    <location>
        <begin position="122"/>
        <end position="211"/>
    </location>
</feature>
<comment type="subcellular location">
    <subcellularLocation>
        <location evidence="1">Cell membrane</location>
    </subcellularLocation>
</comment>
<evidence type="ECO:0000256" key="9">
    <source>
        <dbReference type="SAM" id="SignalP"/>
    </source>
</evidence>
<reference evidence="11" key="2">
    <citation type="submission" date="2020-11" db="EMBL/GenBank/DDBJ databases">
        <authorList>
            <person name="McCartney M.A."/>
            <person name="Auch B."/>
            <person name="Kono T."/>
            <person name="Mallez S."/>
            <person name="Becker A."/>
            <person name="Gohl D.M."/>
            <person name="Silverstein K.A.T."/>
            <person name="Koren S."/>
            <person name="Bechman K.B."/>
            <person name="Herman A."/>
            <person name="Abrahante J.E."/>
            <person name="Garbe J."/>
        </authorList>
    </citation>
    <scope>NUCLEOTIDE SEQUENCE</scope>
    <source>
        <strain evidence="11">Duluth1</strain>
        <tissue evidence="11">Whole animal</tissue>
    </source>
</reference>
<sequence>MTGEILGLLFCLTNVLSLQFEPLFNDDVTEVKVVAGSTALLPCYVLNKGEHTIIWMNPKRILFSNEQQIVIDDKRVGIVVSGSGDWNLRIEHARYNDSGEYSCLLNTKPVKIKRVFLFVQVPAHILNQESSRDIEVEEGNNVTLRCRATGVPQPNITWFRRPFVSMENKEYLSTEGEMLTVHDVRRYQAGVYVCLAYNGVPPAVTREMQVNVQYIPVVKLLNTRLGQILGRETILECSVTSYPRAKITWLKHGIPIQHSYKYRMELYPGKHDTHTLTMTIYTINERDFGEYTCEATNRMGTKRETMTLYEYIEPTPTTPTTRPPKSWARSSTGYQEEYYEQYAPNIRQKPFGSNPVPLDRASSLDKKAYATGVLLKRKGYYQDGGVENSVNDNRYGRLLILLTVSSMLL</sequence>
<feature type="chain" id="PRO_5039609508" description="Ig-like domain-containing protein" evidence="9">
    <location>
        <begin position="18"/>
        <end position="409"/>
    </location>
</feature>
<keyword evidence="5" id="KW-0472">Membrane</keyword>
<dbReference type="Pfam" id="PF13927">
    <property type="entry name" value="Ig_3"/>
    <property type="match status" value="1"/>
</dbReference>
<evidence type="ECO:0000313" key="11">
    <source>
        <dbReference type="EMBL" id="KAH3841372.1"/>
    </source>
</evidence>
<gene>
    <name evidence="11" type="ORF">DPMN_114831</name>
</gene>
<dbReference type="PROSITE" id="PS50835">
    <property type="entry name" value="IG_LIKE"/>
    <property type="match status" value="3"/>
</dbReference>
<dbReference type="Pfam" id="PF07679">
    <property type="entry name" value="I-set"/>
    <property type="match status" value="1"/>
</dbReference>
<evidence type="ECO:0000256" key="8">
    <source>
        <dbReference type="ARBA" id="ARBA00023319"/>
    </source>
</evidence>
<evidence type="ECO:0000256" key="5">
    <source>
        <dbReference type="ARBA" id="ARBA00023136"/>
    </source>
</evidence>
<evidence type="ECO:0000256" key="7">
    <source>
        <dbReference type="ARBA" id="ARBA00023180"/>
    </source>
</evidence>
<dbReference type="InterPro" id="IPR051170">
    <property type="entry name" value="Neural/epithelial_adhesion"/>
</dbReference>
<keyword evidence="6" id="KW-1015">Disulfide bond</keyword>
<dbReference type="PANTHER" id="PTHR12231">
    <property type="entry name" value="CTX-RELATED TYPE I TRANSMEMBRANE PROTEIN"/>
    <property type="match status" value="1"/>
</dbReference>
<dbReference type="InterPro" id="IPR003599">
    <property type="entry name" value="Ig_sub"/>
</dbReference>
<dbReference type="InterPro" id="IPR013106">
    <property type="entry name" value="Ig_V-set"/>
</dbReference>
<dbReference type="InterPro" id="IPR013783">
    <property type="entry name" value="Ig-like_fold"/>
</dbReference>
<organism evidence="11 12">
    <name type="scientific">Dreissena polymorpha</name>
    <name type="common">Zebra mussel</name>
    <name type="synonym">Mytilus polymorpha</name>
    <dbReference type="NCBI Taxonomy" id="45954"/>
    <lineage>
        <taxon>Eukaryota</taxon>
        <taxon>Metazoa</taxon>
        <taxon>Spiralia</taxon>
        <taxon>Lophotrochozoa</taxon>
        <taxon>Mollusca</taxon>
        <taxon>Bivalvia</taxon>
        <taxon>Autobranchia</taxon>
        <taxon>Heteroconchia</taxon>
        <taxon>Euheterodonta</taxon>
        <taxon>Imparidentia</taxon>
        <taxon>Neoheterodontei</taxon>
        <taxon>Myida</taxon>
        <taxon>Dreissenoidea</taxon>
        <taxon>Dreissenidae</taxon>
        <taxon>Dreissena</taxon>
    </lineage>
</organism>
<comment type="caution">
    <text evidence="11">The sequence shown here is derived from an EMBL/GenBank/DDBJ whole genome shotgun (WGS) entry which is preliminary data.</text>
</comment>
<evidence type="ECO:0000256" key="1">
    <source>
        <dbReference type="ARBA" id="ARBA00004236"/>
    </source>
</evidence>
<evidence type="ECO:0000256" key="2">
    <source>
        <dbReference type="ARBA" id="ARBA00022475"/>
    </source>
</evidence>
<proteinExistence type="predicted"/>